<reference evidence="2 3" key="1">
    <citation type="submission" date="2020-08" db="EMBL/GenBank/DDBJ databases">
        <title>A novel species.</title>
        <authorList>
            <person name="Gao J."/>
        </authorList>
    </citation>
    <scope>NUCLEOTIDE SEQUENCE [LARGE SCALE GENOMIC DNA]</scope>
    <source>
        <strain evidence="2 3">CRXT-G-22</strain>
    </source>
</reference>
<sequence length="394" mass="44727">MTTEDAAGEGAQTAPDVVEDVFEGIATDVEVESAGEDTALIERPWKPEQIRVNTSQFSLRNILDQIDEGSIELAPDFQRMKVWRHDQKSLLVESLLLQIPLPAFYFAEDQDSTFRVVDGLQRLSTLHEFVRGGTASFSLGKLDHLHDLRNLRFSDLPVPFQRRINNTQLMVNVIDPTTPRGVTYEIFKRINTGGTPLNAQEIRHCMSRSRSRDILKRMTHTDAFDSATGGRLIDHIRMNDREMALRFAAFWLRGLPGYLARPVMEDFLMNATEMLDDPKAVPDGQVAALESDFERAMSHAFLVFGEHAFRKWPENAESRSPINRALFETWSIALADPDFTTEDLLKRRKDIVRAARDRMTNDVAYLNAITSSTADRTRVETRFRAASEDVRAGL</sequence>
<dbReference type="RefSeq" id="WP_187748364.1">
    <property type="nucleotide sequence ID" value="NZ_CP060828.1"/>
</dbReference>
<name>A0A7H0IF28_9ACTN</name>
<dbReference type="PANTHER" id="PTHR39639">
    <property type="entry name" value="CHROMOSOME 16, WHOLE GENOME SHOTGUN SEQUENCE"/>
    <property type="match status" value="1"/>
</dbReference>
<dbReference type="PANTHER" id="PTHR39639:SF1">
    <property type="entry name" value="DUF262 DOMAIN-CONTAINING PROTEIN"/>
    <property type="match status" value="1"/>
</dbReference>
<evidence type="ECO:0000259" key="1">
    <source>
        <dbReference type="Pfam" id="PF03235"/>
    </source>
</evidence>
<dbReference type="KEGG" id="sroi:IAG44_19455"/>
<keyword evidence="3" id="KW-1185">Reference proteome</keyword>
<organism evidence="2 3">
    <name type="scientific">Streptomyces roseirectus</name>
    <dbReference type="NCBI Taxonomy" id="2768066"/>
    <lineage>
        <taxon>Bacteria</taxon>
        <taxon>Bacillati</taxon>
        <taxon>Actinomycetota</taxon>
        <taxon>Actinomycetes</taxon>
        <taxon>Kitasatosporales</taxon>
        <taxon>Streptomycetaceae</taxon>
        <taxon>Streptomyces</taxon>
    </lineage>
</organism>
<protein>
    <submittedName>
        <fullName evidence="2">DUF262 domain-containing protein</fullName>
    </submittedName>
</protein>
<dbReference type="InterPro" id="IPR004919">
    <property type="entry name" value="GmrSD_N"/>
</dbReference>
<proteinExistence type="predicted"/>
<evidence type="ECO:0000313" key="2">
    <source>
        <dbReference type="EMBL" id="QNP71394.1"/>
    </source>
</evidence>
<accession>A0A7H0IF28</accession>
<evidence type="ECO:0000313" key="3">
    <source>
        <dbReference type="Proteomes" id="UP000516052"/>
    </source>
</evidence>
<gene>
    <name evidence="2" type="ORF">IAG44_19455</name>
</gene>
<dbReference type="Pfam" id="PF03235">
    <property type="entry name" value="GmrSD_N"/>
    <property type="match status" value="1"/>
</dbReference>
<dbReference type="Proteomes" id="UP000516052">
    <property type="component" value="Chromosome"/>
</dbReference>
<dbReference type="AlphaFoldDB" id="A0A7H0IF28"/>
<feature type="domain" description="GmrSD restriction endonucleases N-terminal" evidence="1">
    <location>
        <begin position="60"/>
        <end position="204"/>
    </location>
</feature>
<dbReference type="EMBL" id="CP060828">
    <property type="protein sequence ID" value="QNP71394.1"/>
    <property type="molecule type" value="Genomic_DNA"/>
</dbReference>